<accession>A0A6L9QP58</accession>
<gene>
    <name evidence="1" type="ORF">G3I70_30790</name>
</gene>
<evidence type="ECO:0000313" key="1">
    <source>
        <dbReference type="EMBL" id="NEA26856.1"/>
    </source>
</evidence>
<reference evidence="1 2" key="1">
    <citation type="submission" date="2020-01" db="EMBL/GenBank/DDBJ databases">
        <title>Insect and environment-associated Actinomycetes.</title>
        <authorList>
            <person name="Currrie C."/>
            <person name="Chevrette M."/>
            <person name="Carlson C."/>
            <person name="Stubbendieck R."/>
            <person name="Wendt-Pienkowski E."/>
        </authorList>
    </citation>
    <scope>NUCLEOTIDE SEQUENCE [LARGE SCALE GENOMIC DNA]</scope>
    <source>
        <strain evidence="1 2">SID10258</strain>
    </source>
</reference>
<organism evidence="1 2">
    <name type="scientific">Actinomadura bangladeshensis</name>
    <dbReference type="NCBI Taxonomy" id="453573"/>
    <lineage>
        <taxon>Bacteria</taxon>
        <taxon>Bacillati</taxon>
        <taxon>Actinomycetota</taxon>
        <taxon>Actinomycetes</taxon>
        <taxon>Streptosporangiales</taxon>
        <taxon>Thermomonosporaceae</taxon>
        <taxon>Actinomadura</taxon>
    </lineage>
</organism>
<name>A0A6L9QP58_9ACTN</name>
<protein>
    <recommendedName>
        <fullName evidence="3">Sel1 repeat family protein</fullName>
    </recommendedName>
</protein>
<evidence type="ECO:0000313" key="2">
    <source>
        <dbReference type="Proteomes" id="UP000475532"/>
    </source>
</evidence>
<comment type="caution">
    <text evidence="1">The sequence shown here is derived from an EMBL/GenBank/DDBJ whole genome shotgun (WGS) entry which is preliminary data.</text>
</comment>
<dbReference type="Gene3D" id="1.25.40.10">
    <property type="entry name" value="Tetratricopeptide repeat domain"/>
    <property type="match status" value="1"/>
</dbReference>
<dbReference type="InterPro" id="IPR011990">
    <property type="entry name" value="TPR-like_helical_dom_sf"/>
</dbReference>
<evidence type="ECO:0008006" key="3">
    <source>
        <dbReference type="Google" id="ProtNLM"/>
    </source>
</evidence>
<dbReference type="EMBL" id="JAAGLI010000842">
    <property type="protein sequence ID" value="NEA26856.1"/>
    <property type="molecule type" value="Genomic_DNA"/>
</dbReference>
<dbReference type="AlphaFoldDB" id="A0A6L9QP58"/>
<dbReference type="RefSeq" id="WP_163060894.1">
    <property type="nucleotide sequence ID" value="NZ_JAAGLI010000842.1"/>
</dbReference>
<sequence length="214" mass="23499">MKTGSDLKKLKRFNLVLLYLAVRYAESAKLGTGTASQLTLEQAYSFADSVLAADSMPGEQPTVYDPNDPRHDRTVDLFGDYGVSLLEAAITRNEASSFRKLSVLQWLSGNTDDARYWSHRAGEAAAEQPLVLDDTIAAKEAFDAGRWYLFNENRAVAEIYLGLAAHTGHAGAAFLLGEVLEASQRIEEARRWFLTAETNGHSEAGKRLSALEPC</sequence>
<dbReference type="Proteomes" id="UP000475532">
    <property type="component" value="Unassembled WGS sequence"/>
</dbReference>
<proteinExistence type="predicted"/>
<dbReference type="SUPFAM" id="SSF81901">
    <property type="entry name" value="HCP-like"/>
    <property type="match status" value="1"/>
</dbReference>